<dbReference type="InterPro" id="IPR050114">
    <property type="entry name" value="UPF0173_UPF0282_UlaG_hydrolase"/>
</dbReference>
<dbReference type="EMBL" id="CSTE01000004">
    <property type="protein sequence ID" value="CQR52494.1"/>
    <property type="molecule type" value="Genomic_DNA"/>
</dbReference>
<dbReference type="PANTHER" id="PTHR43546:SF9">
    <property type="entry name" value="L-ASCORBATE-6-PHOSPHATE LACTONASE ULAG-RELATED"/>
    <property type="match status" value="1"/>
</dbReference>
<dbReference type="OrthoDB" id="336381at2157"/>
<dbReference type="AlphaFoldDB" id="A0A0D6JVK0"/>
<proteinExistence type="predicted"/>
<dbReference type="SUPFAM" id="SSF56281">
    <property type="entry name" value="Metallo-hydrolase/oxidoreductase"/>
    <property type="match status" value="1"/>
</dbReference>
<dbReference type="RefSeq" id="WP_042663117.1">
    <property type="nucleotide sequence ID" value="NZ_CABLRR010000004.1"/>
</dbReference>
<dbReference type="InterPro" id="IPR001279">
    <property type="entry name" value="Metallo-B-lactamas"/>
</dbReference>
<evidence type="ECO:0000313" key="4">
    <source>
        <dbReference type="Proteomes" id="UP000198902"/>
    </source>
</evidence>
<dbReference type="Pfam" id="PF12706">
    <property type="entry name" value="Lactamase_B_2"/>
    <property type="match status" value="1"/>
</dbReference>
<dbReference type="Gene3D" id="3.60.15.10">
    <property type="entry name" value="Ribonuclease Z/Hydroxyacylglutathione hydrolase-like"/>
    <property type="match status" value="1"/>
</dbReference>
<accession>A0A0D6JVK0</accession>
<evidence type="ECO:0000259" key="2">
    <source>
        <dbReference type="Pfam" id="PF12706"/>
    </source>
</evidence>
<reference evidence="4" key="1">
    <citation type="submission" date="2015-03" db="EMBL/GenBank/DDBJ databases">
        <authorList>
            <person name="Urmite Genomes"/>
        </authorList>
    </citation>
    <scope>NUCLEOTIDE SEQUENCE [LARGE SCALE GENOMIC DNA]</scope>
    <source>
        <strain evidence="4">Arc-Hr</strain>
    </source>
</reference>
<evidence type="ECO:0000256" key="1">
    <source>
        <dbReference type="ARBA" id="ARBA00022801"/>
    </source>
</evidence>
<evidence type="ECO:0000313" key="3">
    <source>
        <dbReference type="EMBL" id="CQR52494.1"/>
    </source>
</evidence>
<dbReference type="GO" id="GO:0016787">
    <property type="term" value="F:hydrolase activity"/>
    <property type="evidence" value="ECO:0007669"/>
    <property type="project" value="UniProtKB-KW"/>
</dbReference>
<keyword evidence="4" id="KW-1185">Reference proteome</keyword>
<gene>
    <name evidence="3" type="primary">ulaG_2</name>
    <name evidence="3" type="ORF">BN996_03167</name>
</gene>
<feature type="domain" description="Metallo-beta-lactamase" evidence="2">
    <location>
        <begin position="43"/>
        <end position="233"/>
    </location>
</feature>
<keyword evidence="1" id="KW-0378">Hydrolase</keyword>
<protein>
    <submittedName>
        <fullName evidence="3">Putative L-ascorbate-6-phosphate lactonase UlaG</fullName>
    </submittedName>
</protein>
<name>A0A0D6JVK0_9EURY</name>
<organism evidence="3 4">
    <name type="scientific">Haloferax massiliensis</name>
    <dbReference type="NCBI Taxonomy" id="1476858"/>
    <lineage>
        <taxon>Archaea</taxon>
        <taxon>Methanobacteriati</taxon>
        <taxon>Methanobacteriota</taxon>
        <taxon>Stenosarchaea group</taxon>
        <taxon>Halobacteria</taxon>
        <taxon>Halobacteriales</taxon>
        <taxon>Haloferacaceae</taxon>
        <taxon>Haloferax</taxon>
    </lineage>
</organism>
<dbReference type="Proteomes" id="UP000198902">
    <property type="component" value="Unassembled WGS sequence"/>
</dbReference>
<dbReference type="InterPro" id="IPR036866">
    <property type="entry name" value="RibonucZ/Hydroxyglut_hydro"/>
</dbReference>
<sequence>MTITSDWGEWWAREELNGVDVEEGVSLWYLGVAGWAIRTPETAIYIDPYFSTERDREYVARMSPVPMEPQWADACDAVFCTHDHRDHFWPPSFGPLLDHGGSVHAPAECYENFDVSAIDEAKRTVVEPGDSYEVGDLTVHVRGGYDPDADGTVTYVIEHETGTVFHGGDNRPCEAFHETGSEFDIDLGMLSYGTDARLVEDGEVVTRKLYNDADEIVEAANALGIDRLIPEHWRRWRSIHADPGALSKAATTFEYPHVIEEVEVGDRFRLGRPGVVPPARLGGE</sequence>
<dbReference type="PANTHER" id="PTHR43546">
    <property type="entry name" value="UPF0173 METAL-DEPENDENT HYDROLASE MJ1163-RELATED"/>
    <property type="match status" value="1"/>
</dbReference>